<dbReference type="EMBL" id="GGEC01056024">
    <property type="protein sequence ID" value="MBX36508.1"/>
    <property type="molecule type" value="Transcribed_RNA"/>
</dbReference>
<name>A0A2P2N226_RHIMU</name>
<organism evidence="1">
    <name type="scientific">Rhizophora mucronata</name>
    <name type="common">Asiatic mangrove</name>
    <dbReference type="NCBI Taxonomy" id="61149"/>
    <lineage>
        <taxon>Eukaryota</taxon>
        <taxon>Viridiplantae</taxon>
        <taxon>Streptophyta</taxon>
        <taxon>Embryophyta</taxon>
        <taxon>Tracheophyta</taxon>
        <taxon>Spermatophyta</taxon>
        <taxon>Magnoliopsida</taxon>
        <taxon>eudicotyledons</taxon>
        <taxon>Gunneridae</taxon>
        <taxon>Pentapetalae</taxon>
        <taxon>rosids</taxon>
        <taxon>fabids</taxon>
        <taxon>Malpighiales</taxon>
        <taxon>Rhizophoraceae</taxon>
        <taxon>Rhizophora</taxon>
    </lineage>
</organism>
<evidence type="ECO:0000313" key="1">
    <source>
        <dbReference type="EMBL" id="MBX36508.1"/>
    </source>
</evidence>
<reference evidence="1" key="1">
    <citation type="submission" date="2018-02" db="EMBL/GenBank/DDBJ databases">
        <title>Rhizophora mucronata_Transcriptome.</title>
        <authorList>
            <person name="Meera S.P."/>
            <person name="Sreeshan A."/>
            <person name="Augustine A."/>
        </authorList>
    </citation>
    <scope>NUCLEOTIDE SEQUENCE</scope>
    <source>
        <tissue evidence="1">Leaf</tissue>
    </source>
</reference>
<proteinExistence type="predicted"/>
<protein>
    <submittedName>
        <fullName evidence="1">Uncharacterized protein</fullName>
    </submittedName>
</protein>
<sequence>MDEAELLELIEV</sequence>
<accession>A0A2P2N226</accession>